<comment type="caution">
    <text evidence="1">The sequence shown here is derived from an EMBL/GenBank/DDBJ whole genome shotgun (WGS) entry which is preliminary data.</text>
</comment>
<dbReference type="EMBL" id="LSBH01000004">
    <property type="protein sequence ID" value="OAQ80356.1"/>
    <property type="molecule type" value="Genomic_DNA"/>
</dbReference>
<evidence type="ECO:0000313" key="2">
    <source>
        <dbReference type="Proteomes" id="UP000078240"/>
    </source>
</evidence>
<protein>
    <submittedName>
        <fullName evidence="1">Uncharacterized protein</fullName>
    </submittedName>
</protein>
<evidence type="ECO:0000313" key="1">
    <source>
        <dbReference type="EMBL" id="OAQ80356.1"/>
    </source>
</evidence>
<dbReference type="Proteomes" id="UP000078240">
    <property type="component" value="Unassembled WGS sequence"/>
</dbReference>
<gene>
    <name evidence="1" type="ORF">VFPBJ_05941</name>
</gene>
<sequence length="100" mass="10992">MTEPQARIASRPARVAFCYPLGGHLRAYPTACERRQRQNCQVGCRSTGKVGEGSLGREYKGHIDSPNCGQAVCWKVPNRKRLFPPPEREAASLQPGNTPA</sequence>
<reference evidence="1 2" key="1">
    <citation type="submission" date="2016-01" db="EMBL/GenBank/DDBJ databases">
        <title>Biosynthesis of antibiotic leucinostatins and their inhibition on Phytophthora in bio-control Purpureocillium lilacinum.</title>
        <authorList>
            <person name="Wang G."/>
            <person name="Liu Z."/>
            <person name="Lin R."/>
            <person name="Li E."/>
            <person name="Mao Z."/>
            <person name="Ling J."/>
            <person name="Yin W."/>
            <person name="Xie B."/>
        </authorList>
    </citation>
    <scope>NUCLEOTIDE SEQUENCE [LARGE SCALE GENOMIC DNA]</scope>
    <source>
        <strain evidence="1">PLBJ-1</strain>
    </source>
</reference>
<accession>A0A179GQY1</accession>
<proteinExistence type="predicted"/>
<name>A0A179GQY1_PURLI</name>
<dbReference type="AlphaFoldDB" id="A0A179GQY1"/>
<organism evidence="1 2">
    <name type="scientific">Purpureocillium lilacinum</name>
    <name type="common">Paecilomyces lilacinus</name>
    <dbReference type="NCBI Taxonomy" id="33203"/>
    <lineage>
        <taxon>Eukaryota</taxon>
        <taxon>Fungi</taxon>
        <taxon>Dikarya</taxon>
        <taxon>Ascomycota</taxon>
        <taxon>Pezizomycotina</taxon>
        <taxon>Sordariomycetes</taxon>
        <taxon>Hypocreomycetidae</taxon>
        <taxon>Hypocreales</taxon>
        <taxon>Ophiocordycipitaceae</taxon>
        <taxon>Purpureocillium</taxon>
    </lineage>
</organism>